<keyword evidence="2" id="KW-0812">Transmembrane</keyword>
<dbReference type="InterPro" id="IPR013099">
    <property type="entry name" value="K_chnl_dom"/>
</dbReference>
<evidence type="ECO:0000259" key="3">
    <source>
        <dbReference type="PROSITE" id="PS50042"/>
    </source>
</evidence>
<dbReference type="OrthoDB" id="432483at2759"/>
<gene>
    <name evidence="4" type="ORF">RFI_22086</name>
</gene>
<reference evidence="4 5" key="1">
    <citation type="journal article" date="2013" name="Curr. Biol.">
        <title>The Genome of the Foraminiferan Reticulomyxa filosa.</title>
        <authorList>
            <person name="Glockner G."/>
            <person name="Hulsmann N."/>
            <person name="Schleicher M."/>
            <person name="Noegel A.A."/>
            <person name="Eichinger L."/>
            <person name="Gallinger C."/>
            <person name="Pawlowski J."/>
            <person name="Sierra R."/>
            <person name="Euteneuer U."/>
            <person name="Pillet L."/>
            <person name="Moustafa A."/>
            <person name="Platzer M."/>
            <person name="Groth M."/>
            <person name="Szafranski K."/>
            <person name="Schliwa M."/>
        </authorList>
    </citation>
    <scope>NUCLEOTIDE SEQUENCE [LARGE SCALE GENOMIC DNA]</scope>
</reference>
<evidence type="ECO:0000256" key="2">
    <source>
        <dbReference type="SAM" id="Phobius"/>
    </source>
</evidence>
<organism evidence="4 5">
    <name type="scientific">Reticulomyxa filosa</name>
    <dbReference type="NCBI Taxonomy" id="46433"/>
    <lineage>
        <taxon>Eukaryota</taxon>
        <taxon>Sar</taxon>
        <taxon>Rhizaria</taxon>
        <taxon>Retaria</taxon>
        <taxon>Foraminifera</taxon>
        <taxon>Monothalamids</taxon>
        <taxon>Reticulomyxidae</taxon>
        <taxon>Reticulomyxa</taxon>
    </lineage>
</organism>
<feature type="region of interest" description="Disordered" evidence="1">
    <location>
        <begin position="131"/>
        <end position="152"/>
    </location>
</feature>
<dbReference type="SUPFAM" id="SSF81324">
    <property type="entry name" value="Voltage-gated potassium channels"/>
    <property type="match status" value="1"/>
</dbReference>
<feature type="transmembrane region" description="Helical" evidence="2">
    <location>
        <begin position="28"/>
        <end position="53"/>
    </location>
</feature>
<accession>X6MQB2</accession>
<keyword evidence="2" id="KW-1133">Transmembrane helix</keyword>
<comment type="caution">
    <text evidence="4">The sequence shown here is derived from an EMBL/GenBank/DDBJ whole genome shotgun (WGS) entry which is preliminary data.</text>
</comment>
<dbReference type="SUPFAM" id="SSF51206">
    <property type="entry name" value="cAMP-binding domain-like"/>
    <property type="match status" value="1"/>
</dbReference>
<dbReference type="CDD" id="cd00038">
    <property type="entry name" value="CAP_ED"/>
    <property type="match status" value="1"/>
</dbReference>
<dbReference type="Proteomes" id="UP000023152">
    <property type="component" value="Unassembled WGS sequence"/>
</dbReference>
<dbReference type="Gene3D" id="1.10.287.70">
    <property type="match status" value="1"/>
</dbReference>
<name>X6MQB2_RETFI</name>
<evidence type="ECO:0000256" key="1">
    <source>
        <dbReference type="SAM" id="MobiDB-lite"/>
    </source>
</evidence>
<feature type="compositionally biased region" description="Basic and acidic residues" evidence="1">
    <location>
        <begin position="131"/>
        <end position="146"/>
    </location>
</feature>
<feature type="domain" description="Cyclic nucleotide-binding" evidence="3">
    <location>
        <begin position="180"/>
        <end position="277"/>
    </location>
</feature>
<keyword evidence="5" id="KW-1185">Reference proteome</keyword>
<evidence type="ECO:0000313" key="4">
    <source>
        <dbReference type="EMBL" id="ETO15280.1"/>
    </source>
</evidence>
<dbReference type="InterPro" id="IPR014710">
    <property type="entry name" value="RmlC-like_jellyroll"/>
</dbReference>
<dbReference type="InterPro" id="IPR018490">
    <property type="entry name" value="cNMP-bd_dom_sf"/>
</dbReference>
<dbReference type="PROSITE" id="PS50042">
    <property type="entry name" value="CNMP_BINDING_3"/>
    <property type="match status" value="1"/>
</dbReference>
<dbReference type="EMBL" id="ASPP01019292">
    <property type="protein sequence ID" value="ETO15280.1"/>
    <property type="molecule type" value="Genomic_DNA"/>
</dbReference>
<sequence length="413" mass="47567">MIFEFSFQVGTLATVGFGDIIPITVLEIWFTIGLVFIGTIIFSYITATVSSVLHDFDLKATIYRTKMSKLAHYLKHIKISPALRFKIVSEMSLIWKKNPYAQPVDYSNITNKNSVLSCGIVLSSRKKENCCEHETEGSPEQTDKKNSPSKRNKRVQPFWMMSLELHGEFINTSSFFKNFGEKEEDYFFIVELINSMKPASHGNVVAISPLDSGIELMTWQEGESFGEIEIFLTKEWAWNMKCATDVDYFVIPKQDFLSVVSHYRSVSQKLVKLTLSKKCFVLALEAEPLHCADIKKYLFKAKNEVREAKDSRRKMERQVHNRLAELLEKSKRNLHQVTPLANKTKTTKERWELVRNFVTKKKSKDLSFQKAAEMALQVKRFQAALDDVMKDVAIWKQGFSFARGHTCYAPTNF</sequence>
<keyword evidence="2" id="KW-0472">Membrane</keyword>
<dbReference type="PANTHER" id="PTHR47823:SF9">
    <property type="entry name" value="CHROMOSOME UNDETERMINED SCAFFOLD_10, WHOLE GENOME SHOTGUN SEQUENCE"/>
    <property type="match status" value="1"/>
</dbReference>
<dbReference type="Gene3D" id="2.60.120.10">
    <property type="entry name" value="Jelly Rolls"/>
    <property type="match status" value="1"/>
</dbReference>
<dbReference type="PANTHER" id="PTHR47823">
    <property type="entry name" value="ION_TRANS DOMAIN-CONTAINING PROTEIN"/>
    <property type="match status" value="1"/>
</dbReference>
<proteinExistence type="predicted"/>
<protein>
    <recommendedName>
        <fullName evidence="3">Cyclic nucleotide-binding domain-containing protein</fullName>
    </recommendedName>
</protein>
<dbReference type="AlphaFoldDB" id="X6MQB2"/>
<dbReference type="InterPro" id="IPR000595">
    <property type="entry name" value="cNMP-bd_dom"/>
</dbReference>
<dbReference type="Pfam" id="PF07885">
    <property type="entry name" value="Ion_trans_2"/>
    <property type="match status" value="1"/>
</dbReference>
<evidence type="ECO:0000313" key="5">
    <source>
        <dbReference type="Proteomes" id="UP000023152"/>
    </source>
</evidence>